<dbReference type="CDD" id="cd03801">
    <property type="entry name" value="GT4_PimA-like"/>
    <property type="match status" value="1"/>
</dbReference>
<dbReference type="SUPFAM" id="SSF53756">
    <property type="entry name" value="UDP-Glycosyltransferase/glycogen phosphorylase"/>
    <property type="match status" value="1"/>
</dbReference>
<dbReference type="GO" id="GO:0016757">
    <property type="term" value="F:glycosyltransferase activity"/>
    <property type="evidence" value="ECO:0007669"/>
    <property type="project" value="UniProtKB-KW"/>
</dbReference>
<keyword evidence="2" id="KW-0808">Transferase</keyword>
<dbReference type="RefSeq" id="WP_285149362.1">
    <property type="nucleotide sequence ID" value="NZ_JASSOM010000006.1"/>
</dbReference>
<dbReference type="Gene3D" id="3.40.50.11090">
    <property type="match status" value="1"/>
</dbReference>
<keyword evidence="2" id="KW-0328">Glycosyltransferase</keyword>
<dbReference type="Gene3D" id="3.40.50.2000">
    <property type="entry name" value="Glycogen Phosphorylase B"/>
    <property type="match status" value="1"/>
</dbReference>
<dbReference type="InterPro" id="IPR028098">
    <property type="entry name" value="Glyco_trans_4-like_N"/>
</dbReference>
<comment type="caution">
    <text evidence="2">The sequence shown here is derived from an EMBL/GenBank/DDBJ whole genome shotgun (WGS) entry which is preliminary data.</text>
</comment>
<protein>
    <submittedName>
        <fullName evidence="2">Glycosyltransferase family 4 protein</fullName>
        <ecNumber evidence="2">2.4.-.-</ecNumber>
    </submittedName>
</protein>
<sequence>MKIAIPVVGFSRAGGERVLSRIATELILRGHDVYFVAPDNGSEPYYPTSATIYRSFKETKYNKVVNYLITYYKIFKKCAELKPDLVLANYNLTAYIAYFLPKKILKVYYIQAYETLLSQNRLRKLIAYLTYSLPLNRIVNNENILPEKINDYIDVIPAGVDTQVFSSRNKINSRYAIGIIGRKEKHKGTSELIDVLIDWIPGKDCMLNIGVYLDERDAHRLKQAGVKYSHIPINNDSALADFYRSNDLMIATGLVEDGAFHYPCAEAMACGCLVISNYAPLANTNSVLKIKHFSKELIREKLDVFYNLVPAQIQNEIEGNNIIDKIYSWDIVGDKFDKVLVEIKKKSDGNK</sequence>
<dbReference type="AlphaFoldDB" id="A0AAP4FVC9"/>
<reference evidence="2 3" key="1">
    <citation type="submission" date="2023-06" db="EMBL/GenBank/DDBJ databases">
        <title>Identification and characterization of antibiotic-resistant Gram-negative bacteria.</title>
        <authorList>
            <person name="Cho G.-S."/>
            <person name="Lee J."/>
            <person name="Tai E."/>
            <person name="Jeong S."/>
            <person name="Kim I."/>
            <person name="Kim B.-E."/>
            <person name="Jeong M.-I."/>
            <person name="Oh K.-K."/>
            <person name="Franz C.M.A.P."/>
        </authorList>
    </citation>
    <scope>NUCLEOTIDE SEQUENCE [LARGE SCALE GENOMIC DNA]</scope>
    <source>
        <strain evidence="2 3">V106_12</strain>
    </source>
</reference>
<evidence type="ECO:0000313" key="2">
    <source>
        <dbReference type="EMBL" id="MDK9362299.1"/>
    </source>
</evidence>
<evidence type="ECO:0000259" key="1">
    <source>
        <dbReference type="Pfam" id="PF13439"/>
    </source>
</evidence>
<keyword evidence="3" id="KW-1185">Reference proteome</keyword>
<feature type="domain" description="Glycosyltransferase subfamily 4-like N-terminal" evidence="1">
    <location>
        <begin position="14"/>
        <end position="163"/>
    </location>
</feature>
<proteinExistence type="predicted"/>
<dbReference type="Proteomes" id="UP001223214">
    <property type="component" value="Unassembled WGS sequence"/>
</dbReference>
<gene>
    <name evidence="2" type="ORF">QQF32_03665</name>
</gene>
<dbReference type="EC" id="2.4.-.-" evidence="2"/>
<dbReference type="EMBL" id="JASSOM010000006">
    <property type="protein sequence ID" value="MDK9362299.1"/>
    <property type="molecule type" value="Genomic_DNA"/>
</dbReference>
<dbReference type="Pfam" id="PF13439">
    <property type="entry name" value="Glyco_transf_4"/>
    <property type="match status" value="1"/>
</dbReference>
<name>A0AAP4FVC9_9ENTR</name>
<organism evidence="2 3">
    <name type="scientific">Lelliottia wanjuensis</name>
    <dbReference type="NCBI Taxonomy" id="3050585"/>
    <lineage>
        <taxon>Bacteria</taxon>
        <taxon>Pseudomonadati</taxon>
        <taxon>Pseudomonadota</taxon>
        <taxon>Gammaproteobacteria</taxon>
        <taxon>Enterobacterales</taxon>
        <taxon>Enterobacteriaceae</taxon>
        <taxon>Lelliottia</taxon>
    </lineage>
</organism>
<evidence type="ECO:0000313" key="3">
    <source>
        <dbReference type="Proteomes" id="UP001223214"/>
    </source>
</evidence>
<accession>A0AAP4FVC9</accession>